<accession>A0A812FY44</accession>
<reference evidence="1" key="1">
    <citation type="submission" date="2021-02" db="EMBL/GenBank/DDBJ databases">
        <authorList>
            <person name="Dougan E. K."/>
            <person name="Rhodes N."/>
            <person name="Thang M."/>
            <person name="Chan C."/>
        </authorList>
    </citation>
    <scope>NUCLEOTIDE SEQUENCE</scope>
</reference>
<protein>
    <submittedName>
        <fullName evidence="1">Uncharacterized protein</fullName>
    </submittedName>
</protein>
<comment type="caution">
    <text evidence="1">The sequence shown here is derived from an EMBL/GenBank/DDBJ whole genome shotgun (WGS) entry which is preliminary data.</text>
</comment>
<dbReference type="EMBL" id="CAJNDS010000003">
    <property type="protein sequence ID" value="CAE6913449.1"/>
    <property type="molecule type" value="Genomic_DNA"/>
</dbReference>
<dbReference type="Proteomes" id="UP000604046">
    <property type="component" value="Unassembled WGS sequence"/>
</dbReference>
<evidence type="ECO:0000313" key="2">
    <source>
        <dbReference type="Proteomes" id="UP000604046"/>
    </source>
</evidence>
<keyword evidence="2" id="KW-1185">Reference proteome</keyword>
<proteinExistence type="predicted"/>
<organism evidence="1 2">
    <name type="scientific">Symbiodinium natans</name>
    <dbReference type="NCBI Taxonomy" id="878477"/>
    <lineage>
        <taxon>Eukaryota</taxon>
        <taxon>Sar</taxon>
        <taxon>Alveolata</taxon>
        <taxon>Dinophyceae</taxon>
        <taxon>Suessiales</taxon>
        <taxon>Symbiodiniaceae</taxon>
        <taxon>Symbiodinium</taxon>
    </lineage>
</organism>
<evidence type="ECO:0000313" key="1">
    <source>
        <dbReference type="EMBL" id="CAE6913449.1"/>
    </source>
</evidence>
<name>A0A812FY44_9DINO</name>
<gene>
    <name evidence="1" type="ORF">SNAT2548_LOCUS195</name>
</gene>
<dbReference type="AlphaFoldDB" id="A0A812FY44"/>
<sequence>MFCVIAACLCVSVKDRATGIDEFGEELLPFLRLLVDDAGSKASPRVEVEASASEGELPFRGTPCASGATDGEAHDRELAGHGKPLWSADICRLSLFRIMLLRL</sequence>